<evidence type="ECO:0000313" key="1">
    <source>
        <dbReference type="EMBL" id="EDM07751.1"/>
    </source>
</evidence>
<protein>
    <submittedName>
        <fullName evidence="1">RCG54481</fullName>
    </submittedName>
</protein>
<dbReference type="AlphaFoldDB" id="A6J9Y3"/>
<name>A6J9Y3_RAT</name>
<proteinExistence type="predicted"/>
<dbReference type="Proteomes" id="UP000234681">
    <property type="component" value="Chromosome 1"/>
</dbReference>
<gene>
    <name evidence="1" type="ORF">rCG_54481</name>
</gene>
<sequence>MWMPNYPSSWTTLKTQDFHLLQPGHLPVPQECG</sequence>
<organism evidence="1 2">
    <name type="scientific">Rattus norvegicus</name>
    <name type="common">Rat</name>
    <dbReference type="NCBI Taxonomy" id="10116"/>
    <lineage>
        <taxon>Eukaryota</taxon>
        <taxon>Metazoa</taxon>
        <taxon>Chordata</taxon>
        <taxon>Craniata</taxon>
        <taxon>Vertebrata</taxon>
        <taxon>Euteleostomi</taxon>
        <taxon>Mammalia</taxon>
        <taxon>Eutheria</taxon>
        <taxon>Euarchontoglires</taxon>
        <taxon>Glires</taxon>
        <taxon>Rodentia</taxon>
        <taxon>Myomorpha</taxon>
        <taxon>Muroidea</taxon>
        <taxon>Muridae</taxon>
        <taxon>Murinae</taxon>
        <taxon>Rattus</taxon>
    </lineage>
</organism>
<reference evidence="1 2" key="1">
    <citation type="submission" date="2005-09" db="EMBL/GenBank/DDBJ databases">
        <authorList>
            <person name="Mural R.J."/>
            <person name="Li P.W."/>
            <person name="Adams M.D."/>
            <person name="Amanatides P.G."/>
            <person name="Baden-Tillson H."/>
            <person name="Barnstead M."/>
            <person name="Chin S.H."/>
            <person name="Dew I."/>
            <person name="Evans C.A."/>
            <person name="Ferriera S."/>
            <person name="Flanigan M."/>
            <person name="Fosler C."/>
            <person name="Glodek A."/>
            <person name="Gu Z."/>
            <person name="Holt R.A."/>
            <person name="Jennings D."/>
            <person name="Kraft C.L."/>
            <person name="Lu F."/>
            <person name="Nguyen T."/>
            <person name="Nusskern D.R."/>
            <person name="Pfannkoch C.M."/>
            <person name="Sitter C."/>
            <person name="Sutton G.G."/>
            <person name="Venter J.C."/>
            <person name="Wang Z."/>
            <person name="Woodage T."/>
            <person name="Zheng X.H."/>
            <person name="Zhong F."/>
        </authorList>
    </citation>
    <scope>NUCLEOTIDE SEQUENCE [LARGE SCALE GENOMIC DNA]</scope>
    <source>
        <strain>BN</strain>
        <strain evidence="2">Sprague-Dawley</strain>
    </source>
</reference>
<dbReference type="EMBL" id="CH473979">
    <property type="protein sequence ID" value="EDM07751.1"/>
    <property type="molecule type" value="Genomic_DNA"/>
</dbReference>
<evidence type="ECO:0000313" key="2">
    <source>
        <dbReference type="Proteomes" id="UP000234681"/>
    </source>
</evidence>
<accession>A6J9Y3</accession>